<protein>
    <submittedName>
        <fullName evidence="2">Uncharacterized protein</fullName>
    </submittedName>
</protein>
<name>A0AAD4LB53_9AGAM</name>
<evidence type="ECO:0000256" key="1">
    <source>
        <dbReference type="SAM" id="MobiDB-lite"/>
    </source>
</evidence>
<comment type="caution">
    <text evidence="2">The sequence shown here is derived from an EMBL/GenBank/DDBJ whole genome shotgun (WGS) entry which is preliminary data.</text>
</comment>
<proteinExistence type="predicted"/>
<dbReference type="AlphaFoldDB" id="A0AAD4LB53"/>
<keyword evidence="3" id="KW-1185">Reference proteome</keyword>
<dbReference type="EMBL" id="JAKELL010000157">
    <property type="protein sequence ID" value="KAH8979750.1"/>
    <property type="molecule type" value="Genomic_DNA"/>
</dbReference>
<gene>
    <name evidence="2" type="ORF">EDB92DRAFT_1954696</name>
</gene>
<feature type="region of interest" description="Disordered" evidence="1">
    <location>
        <begin position="89"/>
        <end position="131"/>
    </location>
</feature>
<organism evidence="2 3">
    <name type="scientific">Lactarius akahatsu</name>
    <dbReference type="NCBI Taxonomy" id="416441"/>
    <lineage>
        <taxon>Eukaryota</taxon>
        <taxon>Fungi</taxon>
        <taxon>Dikarya</taxon>
        <taxon>Basidiomycota</taxon>
        <taxon>Agaricomycotina</taxon>
        <taxon>Agaricomycetes</taxon>
        <taxon>Russulales</taxon>
        <taxon>Russulaceae</taxon>
        <taxon>Lactarius</taxon>
    </lineage>
</organism>
<dbReference type="Proteomes" id="UP001201163">
    <property type="component" value="Unassembled WGS sequence"/>
</dbReference>
<feature type="compositionally biased region" description="Basic and acidic residues" evidence="1">
    <location>
        <begin position="89"/>
        <end position="105"/>
    </location>
</feature>
<evidence type="ECO:0000313" key="3">
    <source>
        <dbReference type="Proteomes" id="UP001201163"/>
    </source>
</evidence>
<evidence type="ECO:0000313" key="2">
    <source>
        <dbReference type="EMBL" id="KAH8979750.1"/>
    </source>
</evidence>
<accession>A0AAD4LB53</accession>
<reference evidence="2" key="1">
    <citation type="submission" date="2022-01" db="EMBL/GenBank/DDBJ databases">
        <title>Comparative genomics reveals a dynamic genome evolution in the ectomycorrhizal milk-cap (Lactarius) mushrooms.</title>
        <authorList>
            <consortium name="DOE Joint Genome Institute"/>
            <person name="Lebreton A."/>
            <person name="Tang N."/>
            <person name="Kuo A."/>
            <person name="LaButti K."/>
            <person name="Drula E."/>
            <person name="Barry K."/>
            <person name="Clum A."/>
            <person name="Lipzen A."/>
            <person name="Mousain D."/>
            <person name="Ng V."/>
            <person name="Wang R."/>
            <person name="Wang X."/>
            <person name="Dai Y."/>
            <person name="Henrissat B."/>
            <person name="Grigoriev I.V."/>
            <person name="Guerin-Laguette A."/>
            <person name="Yu F."/>
            <person name="Martin F.M."/>
        </authorList>
    </citation>
    <scope>NUCLEOTIDE SEQUENCE</scope>
    <source>
        <strain evidence="2">QP</strain>
    </source>
</reference>
<sequence>MPHPKSMAQMLCTSNLLVDLATDLFRPVEAARPTAQRPSAIMRDTLSAVLERLSVGSGKMKGHYICSLRTVADEADVVLLVLDAHDTNRGRGKLVEEQEDKRLVPRENAQAFTEGPPPHDPSDSLSRGPVR</sequence>